<dbReference type="VEuPathDB" id="MicrosporidiaDB:THOM_0332"/>
<dbReference type="OMA" id="RINYMPY"/>
<protein>
    <submittedName>
        <fullName evidence="2">Uncharacterized protein</fullName>
    </submittedName>
</protein>
<organism evidence="2 3">
    <name type="scientific">Trachipleistophora hominis</name>
    <name type="common">Microsporidian parasite</name>
    <dbReference type="NCBI Taxonomy" id="72359"/>
    <lineage>
        <taxon>Eukaryota</taxon>
        <taxon>Fungi</taxon>
        <taxon>Fungi incertae sedis</taxon>
        <taxon>Microsporidia</taxon>
        <taxon>Pleistophoridae</taxon>
        <taxon>Trachipleistophora</taxon>
    </lineage>
</organism>
<dbReference type="AlphaFoldDB" id="L7JZZ4"/>
<keyword evidence="3" id="KW-1185">Reference proteome</keyword>
<dbReference type="Proteomes" id="UP000011185">
    <property type="component" value="Unassembled WGS sequence"/>
</dbReference>
<dbReference type="HOGENOM" id="CLU_1273053_0_0_1"/>
<sequence>MVLCIFYFICGAMNHRLNYMPHTYTSDDNGDNNGIYSYSYHDRRNPEDNSLYKYKNKTDDMMNFDQRLYHNIEQVLRKRSLYNTYHNNGIIDYNNSVKEKVNRGNATPGEYDNFKQMEKEEIRTMNENQPIAGETNNVNKEKKKFNVLKWLENYDDEMEEDSEAELQKILEDERKKQEEEAKEQKKKLETKERENAKEKENRRIRFLQWVKRKLKIE</sequence>
<dbReference type="InParanoid" id="L7JZZ4"/>
<gene>
    <name evidence="2" type="ORF">THOM_0332</name>
</gene>
<evidence type="ECO:0000313" key="2">
    <source>
        <dbReference type="EMBL" id="ELQ76616.1"/>
    </source>
</evidence>
<feature type="region of interest" description="Disordered" evidence="1">
    <location>
        <begin position="172"/>
        <end position="199"/>
    </location>
</feature>
<proteinExistence type="predicted"/>
<accession>L7JZZ4</accession>
<dbReference type="OrthoDB" id="10467228at2759"/>
<reference evidence="2 3" key="1">
    <citation type="journal article" date="2012" name="PLoS Pathog.">
        <title>The genome of the obligate intracellular parasite Trachipleistophora hominis: new insights into microsporidian genome dynamics and reductive evolution.</title>
        <authorList>
            <person name="Heinz E."/>
            <person name="Williams T.A."/>
            <person name="Nakjang S."/>
            <person name="Noel C.J."/>
            <person name="Swan D.C."/>
            <person name="Goldberg A.V."/>
            <person name="Harris S.R."/>
            <person name="Weinmaier T."/>
            <person name="Markert S."/>
            <person name="Becher D."/>
            <person name="Bernhardt J."/>
            <person name="Dagan T."/>
            <person name="Hacker C."/>
            <person name="Lucocq J.M."/>
            <person name="Schweder T."/>
            <person name="Rattei T."/>
            <person name="Hall N."/>
            <person name="Hirt R.P."/>
            <person name="Embley T.M."/>
        </authorList>
    </citation>
    <scope>NUCLEOTIDE SEQUENCE [LARGE SCALE GENOMIC DNA]</scope>
</reference>
<dbReference type="EMBL" id="JH993832">
    <property type="protein sequence ID" value="ELQ76616.1"/>
    <property type="molecule type" value="Genomic_DNA"/>
</dbReference>
<evidence type="ECO:0000256" key="1">
    <source>
        <dbReference type="SAM" id="MobiDB-lite"/>
    </source>
</evidence>
<evidence type="ECO:0000313" key="3">
    <source>
        <dbReference type="Proteomes" id="UP000011185"/>
    </source>
</evidence>
<name>L7JZZ4_TRAHO</name>